<organism evidence="1">
    <name type="scientific">uncultured Phycisphaerae bacterium</name>
    <dbReference type="NCBI Taxonomy" id="904963"/>
    <lineage>
        <taxon>Bacteria</taxon>
        <taxon>Pseudomonadati</taxon>
        <taxon>Planctomycetota</taxon>
        <taxon>Phycisphaerae</taxon>
        <taxon>environmental samples</taxon>
    </lineage>
</organism>
<dbReference type="AlphaFoldDB" id="A0A6J4PH16"/>
<accession>A0A6J4PH16</accession>
<name>A0A6J4PH16_9BACT</name>
<evidence type="ECO:0000313" key="1">
    <source>
        <dbReference type="EMBL" id="CAA9414444.1"/>
    </source>
</evidence>
<proteinExistence type="predicted"/>
<protein>
    <submittedName>
        <fullName evidence="1">Uncharacterized protein</fullName>
    </submittedName>
</protein>
<reference evidence="1" key="1">
    <citation type="submission" date="2020-02" db="EMBL/GenBank/DDBJ databases">
        <authorList>
            <person name="Meier V. D."/>
        </authorList>
    </citation>
    <scope>NUCLEOTIDE SEQUENCE</scope>
    <source>
        <strain evidence="1">AVDCRST_MAG64</strain>
    </source>
</reference>
<gene>
    <name evidence="1" type="ORF">AVDCRST_MAG64-2522</name>
</gene>
<sequence length="64" mass="6606">MAFGVLELPQTAALRHGVPLAFQLADLDGPADLLVELVVAEHLALGDRVVDDVVDAGAGLMGEL</sequence>
<dbReference type="EMBL" id="CADCUQ010000562">
    <property type="protein sequence ID" value="CAA9414444.1"/>
    <property type="molecule type" value="Genomic_DNA"/>
</dbReference>